<sequence>MNSKITLFTIFLVALLLLAPSEARRSAPTVAPAKHYDQDVAGLGLYGRGFPHAWGVDKSSTTTKNHNAVHHVVKKKNKKVQRRSGKNEEM</sequence>
<gene>
    <name evidence="3" type="ORF">CYCCA115_LOCUS15375</name>
</gene>
<keyword evidence="2" id="KW-0732">Signal</keyword>
<dbReference type="Proteomes" id="UP001295423">
    <property type="component" value="Unassembled WGS sequence"/>
</dbReference>
<feature type="region of interest" description="Disordered" evidence="1">
    <location>
        <begin position="71"/>
        <end position="90"/>
    </location>
</feature>
<keyword evidence="4" id="KW-1185">Reference proteome</keyword>
<accession>A0AAD2FXU2</accession>
<protein>
    <submittedName>
        <fullName evidence="3">Uncharacterized protein</fullName>
    </submittedName>
</protein>
<evidence type="ECO:0000256" key="1">
    <source>
        <dbReference type="SAM" id="MobiDB-lite"/>
    </source>
</evidence>
<organism evidence="3 4">
    <name type="scientific">Cylindrotheca closterium</name>
    <dbReference type="NCBI Taxonomy" id="2856"/>
    <lineage>
        <taxon>Eukaryota</taxon>
        <taxon>Sar</taxon>
        <taxon>Stramenopiles</taxon>
        <taxon>Ochrophyta</taxon>
        <taxon>Bacillariophyta</taxon>
        <taxon>Bacillariophyceae</taxon>
        <taxon>Bacillariophycidae</taxon>
        <taxon>Bacillariales</taxon>
        <taxon>Bacillariaceae</taxon>
        <taxon>Cylindrotheca</taxon>
    </lineage>
</organism>
<evidence type="ECO:0000313" key="4">
    <source>
        <dbReference type="Proteomes" id="UP001295423"/>
    </source>
</evidence>
<feature type="signal peptide" evidence="2">
    <location>
        <begin position="1"/>
        <end position="23"/>
    </location>
</feature>
<comment type="caution">
    <text evidence="3">The sequence shown here is derived from an EMBL/GenBank/DDBJ whole genome shotgun (WGS) entry which is preliminary data.</text>
</comment>
<feature type="compositionally biased region" description="Basic residues" evidence="1">
    <location>
        <begin position="71"/>
        <end position="84"/>
    </location>
</feature>
<proteinExistence type="predicted"/>
<dbReference type="AlphaFoldDB" id="A0AAD2FXU2"/>
<reference evidence="3" key="1">
    <citation type="submission" date="2023-08" db="EMBL/GenBank/DDBJ databases">
        <authorList>
            <person name="Audoor S."/>
            <person name="Bilcke G."/>
        </authorList>
    </citation>
    <scope>NUCLEOTIDE SEQUENCE</scope>
</reference>
<evidence type="ECO:0000313" key="3">
    <source>
        <dbReference type="EMBL" id="CAJ1954783.1"/>
    </source>
</evidence>
<evidence type="ECO:0000256" key="2">
    <source>
        <dbReference type="SAM" id="SignalP"/>
    </source>
</evidence>
<name>A0AAD2FXU2_9STRA</name>
<feature type="chain" id="PRO_5042182101" evidence="2">
    <location>
        <begin position="24"/>
        <end position="90"/>
    </location>
</feature>
<dbReference type="EMBL" id="CAKOGP040001870">
    <property type="protein sequence ID" value="CAJ1954783.1"/>
    <property type="molecule type" value="Genomic_DNA"/>
</dbReference>